<evidence type="ECO:0000313" key="2">
    <source>
        <dbReference type="EMBL" id="RIJ43518.1"/>
    </source>
</evidence>
<keyword evidence="2" id="KW-0121">Carboxypeptidase</keyword>
<accession>A0A399SJW2</accession>
<protein>
    <submittedName>
        <fullName evidence="2">Carboxypeptidase regulatory-like domain-containing protein</fullName>
    </submittedName>
</protein>
<comment type="caution">
    <text evidence="2">The sequence shown here is derived from an EMBL/GenBank/DDBJ whole genome shotgun (WGS) entry which is preliminary data.</text>
</comment>
<organism evidence="2 3">
    <name type="scientific">Clavibacter michiganensis subsp. insidiosus</name>
    <dbReference type="NCBI Taxonomy" id="33014"/>
    <lineage>
        <taxon>Bacteria</taxon>
        <taxon>Bacillati</taxon>
        <taxon>Actinomycetota</taxon>
        <taxon>Actinomycetes</taxon>
        <taxon>Micrococcales</taxon>
        <taxon>Microbacteriaceae</taxon>
        <taxon>Clavibacter</taxon>
    </lineage>
</organism>
<sequence length="106" mass="10987">PGASVRVVPVAAAVDGVRPTTGLVASTDLYGRFSLNGITPGQYVVYVEGSGEAPRDLPRWAGGTGSLATATRYTATLDGQLPAIYVQLPRDPSDRSSTSRLAPTAR</sequence>
<proteinExistence type="predicted"/>
<feature type="region of interest" description="Disordered" evidence="1">
    <location>
        <begin position="87"/>
        <end position="106"/>
    </location>
</feature>
<dbReference type="EMBL" id="QWEA01000175">
    <property type="protein sequence ID" value="RIJ43518.1"/>
    <property type="molecule type" value="Genomic_DNA"/>
</dbReference>
<evidence type="ECO:0000256" key="1">
    <source>
        <dbReference type="SAM" id="MobiDB-lite"/>
    </source>
</evidence>
<reference evidence="2 3" key="1">
    <citation type="submission" date="2018-08" db="EMBL/GenBank/DDBJ databases">
        <title>Genome Sequence of Clavibacter michiganensis Subspecies type strains, and the Atypical Peach-Colored Strains Isolated from Tomato.</title>
        <authorList>
            <person name="Osdaghi E."/>
            <person name="Portier P."/>
            <person name="Briand M."/>
            <person name="Jacques M.-A."/>
        </authorList>
    </citation>
    <scope>NUCLEOTIDE SEQUENCE [LARGE SCALE GENOMIC DNA]</scope>
    <source>
        <strain evidence="2 3">CFBP 6488</strain>
    </source>
</reference>
<feature type="non-terminal residue" evidence="2">
    <location>
        <position position="1"/>
    </location>
</feature>
<dbReference type="AlphaFoldDB" id="A0A399SJW2"/>
<keyword evidence="2" id="KW-0645">Protease</keyword>
<dbReference type="GO" id="GO:0004180">
    <property type="term" value="F:carboxypeptidase activity"/>
    <property type="evidence" value="ECO:0007669"/>
    <property type="project" value="UniProtKB-KW"/>
</dbReference>
<dbReference type="SUPFAM" id="SSF49464">
    <property type="entry name" value="Carboxypeptidase regulatory domain-like"/>
    <property type="match status" value="1"/>
</dbReference>
<dbReference type="InterPro" id="IPR008969">
    <property type="entry name" value="CarboxyPept-like_regulatory"/>
</dbReference>
<keyword evidence="2" id="KW-0378">Hydrolase</keyword>
<gene>
    <name evidence="2" type="ORF">DZF93_06245</name>
</gene>
<name>A0A399SJW2_9MICO</name>
<dbReference type="Proteomes" id="UP000266634">
    <property type="component" value="Unassembled WGS sequence"/>
</dbReference>
<evidence type="ECO:0000313" key="3">
    <source>
        <dbReference type="Proteomes" id="UP000266634"/>
    </source>
</evidence>